<dbReference type="PROSITE" id="PS50090">
    <property type="entry name" value="MYB_LIKE"/>
    <property type="match status" value="2"/>
</dbReference>
<dbReference type="GO" id="GO:0019185">
    <property type="term" value="C:snRNA-activating protein complex"/>
    <property type="evidence" value="ECO:0007669"/>
    <property type="project" value="TreeGrafter"/>
</dbReference>
<dbReference type="Pfam" id="PF00249">
    <property type="entry name" value="Myb_DNA-binding"/>
    <property type="match status" value="2"/>
</dbReference>
<feature type="region of interest" description="Disordered" evidence="5">
    <location>
        <begin position="1"/>
        <end position="29"/>
    </location>
</feature>
<dbReference type="GO" id="GO:0001006">
    <property type="term" value="F:RNA polymerase III type 3 promoter sequence-specific DNA binding"/>
    <property type="evidence" value="ECO:0007669"/>
    <property type="project" value="TreeGrafter"/>
</dbReference>
<feature type="compositionally biased region" description="Low complexity" evidence="5">
    <location>
        <begin position="1"/>
        <end position="22"/>
    </location>
</feature>
<dbReference type="InterPro" id="IPR009057">
    <property type="entry name" value="Homeodomain-like_sf"/>
</dbReference>
<dbReference type="GO" id="GO:0042796">
    <property type="term" value="P:snRNA transcription by RNA polymerase III"/>
    <property type="evidence" value="ECO:0007669"/>
    <property type="project" value="TreeGrafter"/>
</dbReference>
<evidence type="ECO:0000313" key="9">
    <source>
        <dbReference type="EMBL" id="ELP87284.1"/>
    </source>
</evidence>
<evidence type="ECO:0000256" key="4">
    <source>
        <dbReference type="ARBA" id="ARBA00023242"/>
    </source>
</evidence>
<keyword evidence="3" id="KW-0804">Transcription</keyword>
<dbReference type="PANTHER" id="PTHR46621:SF1">
    <property type="entry name" value="SNRNA-ACTIVATING PROTEIN COMPLEX SUBUNIT 4"/>
    <property type="match status" value="1"/>
</dbReference>
<dbReference type="PROSITE" id="PS51293">
    <property type="entry name" value="SANT"/>
    <property type="match status" value="1"/>
</dbReference>
<dbReference type="SMART" id="SM00717">
    <property type="entry name" value="SANT"/>
    <property type="match status" value="2"/>
</dbReference>
<dbReference type="OrthoDB" id="30606at2759"/>
<evidence type="ECO:0000259" key="8">
    <source>
        <dbReference type="PROSITE" id="PS51294"/>
    </source>
</evidence>
<dbReference type="VEuPathDB" id="AmoebaDB:EIN_095310"/>
<reference evidence="9 10" key="1">
    <citation type="submission" date="2012-10" db="EMBL/GenBank/DDBJ databases">
        <authorList>
            <person name="Zafar N."/>
            <person name="Inman J."/>
            <person name="Hall N."/>
            <person name="Lorenzi H."/>
            <person name="Caler E."/>
        </authorList>
    </citation>
    <scope>NUCLEOTIDE SEQUENCE [LARGE SCALE GENOMIC DNA]</scope>
    <source>
        <strain evidence="9 10">IP1</strain>
    </source>
</reference>
<organism evidence="9 10">
    <name type="scientific">Entamoeba invadens IP1</name>
    <dbReference type="NCBI Taxonomy" id="370355"/>
    <lineage>
        <taxon>Eukaryota</taxon>
        <taxon>Amoebozoa</taxon>
        <taxon>Evosea</taxon>
        <taxon>Archamoebae</taxon>
        <taxon>Mastigamoebida</taxon>
        <taxon>Entamoebidae</taxon>
        <taxon>Entamoeba</taxon>
    </lineage>
</organism>
<evidence type="ECO:0000256" key="5">
    <source>
        <dbReference type="SAM" id="MobiDB-lite"/>
    </source>
</evidence>
<keyword evidence="1" id="KW-0805">Transcription regulation</keyword>
<dbReference type="Gene3D" id="1.10.10.60">
    <property type="entry name" value="Homeodomain-like"/>
    <property type="match status" value="2"/>
</dbReference>
<keyword evidence="4" id="KW-0539">Nucleus</keyword>
<dbReference type="InterPro" id="IPR051575">
    <property type="entry name" value="Myb-like_DNA-bd"/>
</dbReference>
<dbReference type="EMBL" id="KB206860">
    <property type="protein sequence ID" value="ELP87284.1"/>
    <property type="molecule type" value="Genomic_DNA"/>
</dbReference>
<dbReference type="OMA" id="WSEKEDY"/>
<sequence>MSLITSHSQCNHESCSSSSNSSKKTRKPAKIWSEKEDYLLKKGVEEFGKNCWKAVSQVVPGRTRKQCRERYLNHLDENVQKTAAWSKEEDSLILKKQEELGNRWTEISKFLPGRAANTVKNRFFSYLSKLKEKRRSPSNVGTPSAFVPASPRDFVVL</sequence>
<evidence type="ECO:0000259" key="6">
    <source>
        <dbReference type="PROSITE" id="PS50090"/>
    </source>
</evidence>
<dbReference type="GO" id="GO:0042795">
    <property type="term" value="P:snRNA transcription by RNA polymerase II"/>
    <property type="evidence" value="ECO:0007669"/>
    <property type="project" value="TreeGrafter"/>
</dbReference>
<feature type="domain" description="HTH myb-type" evidence="8">
    <location>
        <begin position="81"/>
        <end position="131"/>
    </location>
</feature>
<dbReference type="GO" id="GO:0000978">
    <property type="term" value="F:RNA polymerase II cis-regulatory region sequence-specific DNA binding"/>
    <property type="evidence" value="ECO:0007669"/>
    <property type="project" value="TreeGrafter"/>
</dbReference>
<accession>A0A0A1U079</accession>
<feature type="domain" description="SANT" evidence="7">
    <location>
        <begin position="27"/>
        <end position="79"/>
    </location>
</feature>
<protein>
    <submittedName>
        <fullName evidence="9">Transcription factor MYB75, putative</fullName>
    </submittedName>
</protein>
<gene>
    <name evidence="9" type="ORF">EIN_095310</name>
</gene>
<keyword evidence="2" id="KW-0238">DNA-binding</keyword>
<dbReference type="InterPro" id="IPR001005">
    <property type="entry name" value="SANT/Myb"/>
</dbReference>
<dbReference type="KEGG" id="eiv:EIN_095310"/>
<dbReference type="PANTHER" id="PTHR46621">
    <property type="entry name" value="SNRNA-ACTIVATING PROTEIN COMPLEX SUBUNIT 4"/>
    <property type="match status" value="1"/>
</dbReference>
<evidence type="ECO:0000313" key="10">
    <source>
        <dbReference type="Proteomes" id="UP000014680"/>
    </source>
</evidence>
<feature type="domain" description="Myb-like" evidence="6">
    <location>
        <begin position="32"/>
        <end position="75"/>
    </location>
</feature>
<dbReference type="PROSITE" id="PS51294">
    <property type="entry name" value="HTH_MYB"/>
    <property type="match status" value="2"/>
</dbReference>
<dbReference type="RefSeq" id="XP_004254055.1">
    <property type="nucleotide sequence ID" value="XM_004254007.1"/>
</dbReference>
<evidence type="ECO:0000256" key="1">
    <source>
        <dbReference type="ARBA" id="ARBA00023015"/>
    </source>
</evidence>
<feature type="domain" description="Myb-like" evidence="6">
    <location>
        <begin position="77"/>
        <end position="127"/>
    </location>
</feature>
<dbReference type="InterPro" id="IPR017930">
    <property type="entry name" value="Myb_dom"/>
</dbReference>
<dbReference type="InterPro" id="IPR017884">
    <property type="entry name" value="SANT_dom"/>
</dbReference>
<dbReference type="CDD" id="cd00167">
    <property type="entry name" value="SANT"/>
    <property type="match status" value="2"/>
</dbReference>
<proteinExistence type="predicted"/>
<dbReference type="AlphaFoldDB" id="A0A0A1U079"/>
<evidence type="ECO:0000259" key="7">
    <source>
        <dbReference type="PROSITE" id="PS51293"/>
    </source>
</evidence>
<dbReference type="GeneID" id="14886179"/>
<evidence type="ECO:0000256" key="3">
    <source>
        <dbReference type="ARBA" id="ARBA00023163"/>
    </source>
</evidence>
<dbReference type="Proteomes" id="UP000014680">
    <property type="component" value="Unassembled WGS sequence"/>
</dbReference>
<name>A0A0A1U079_ENTIV</name>
<evidence type="ECO:0000256" key="2">
    <source>
        <dbReference type="ARBA" id="ARBA00023125"/>
    </source>
</evidence>
<dbReference type="SUPFAM" id="SSF46689">
    <property type="entry name" value="Homeodomain-like"/>
    <property type="match status" value="1"/>
</dbReference>
<keyword evidence="10" id="KW-1185">Reference proteome</keyword>
<feature type="domain" description="HTH myb-type" evidence="8">
    <location>
        <begin position="32"/>
        <end position="79"/>
    </location>
</feature>